<dbReference type="AlphaFoldDB" id="A0A820AFH3"/>
<evidence type="ECO:0000313" key="1">
    <source>
        <dbReference type="EMBL" id="CAF4192359.1"/>
    </source>
</evidence>
<reference evidence="1" key="1">
    <citation type="submission" date="2021-02" db="EMBL/GenBank/DDBJ databases">
        <authorList>
            <person name="Nowell W R."/>
        </authorList>
    </citation>
    <scope>NUCLEOTIDE SEQUENCE</scope>
</reference>
<proteinExistence type="predicted"/>
<accession>A0A820AFH3</accession>
<feature type="non-terminal residue" evidence="1">
    <location>
        <position position="1"/>
    </location>
</feature>
<dbReference type="Proteomes" id="UP000663844">
    <property type="component" value="Unassembled WGS sequence"/>
</dbReference>
<gene>
    <name evidence="1" type="ORF">OXD698_LOCUS40359</name>
</gene>
<comment type="caution">
    <text evidence="1">The sequence shown here is derived from an EMBL/GenBank/DDBJ whole genome shotgun (WGS) entry which is preliminary data.</text>
</comment>
<protein>
    <submittedName>
        <fullName evidence="1">Uncharacterized protein</fullName>
    </submittedName>
</protein>
<evidence type="ECO:0000313" key="2">
    <source>
        <dbReference type="Proteomes" id="UP000663844"/>
    </source>
</evidence>
<organism evidence="1 2">
    <name type="scientific">Adineta steineri</name>
    <dbReference type="NCBI Taxonomy" id="433720"/>
    <lineage>
        <taxon>Eukaryota</taxon>
        <taxon>Metazoa</taxon>
        <taxon>Spiralia</taxon>
        <taxon>Gnathifera</taxon>
        <taxon>Rotifera</taxon>
        <taxon>Eurotatoria</taxon>
        <taxon>Bdelloidea</taxon>
        <taxon>Adinetida</taxon>
        <taxon>Adinetidae</taxon>
        <taxon>Adineta</taxon>
    </lineage>
</organism>
<dbReference type="EMBL" id="CAJOAZ010008844">
    <property type="protein sequence ID" value="CAF4192359.1"/>
    <property type="molecule type" value="Genomic_DNA"/>
</dbReference>
<sequence>MKKTHNLLFLFRFLFIRRYSYICLIFLFEDLHVWTRFSSKDLDPLGFHFRSKIFIYLDFTFGQRYSFIWISFFAQRYSSTWILLLLKEIHPLGKISLLLKDIHSLGFHCWSKIFILLDFTVGQRYSFSWISLLLKDIHSLGFHCCSKIFIHLWFLRSFANPWPREPAIGSILYVGH</sequence>
<name>A0A820AFH3_9BILA</name>